<comment type="caution">
    <text evidence="1">The sequence shown here is derived from an EMBL/GenBank/DDBJ whole genome shotgun (WGS) entry which is preliminary data.</text>
</comment>
<gene>
    <name evidence="1" type="ORF">HCN08_07640</name>
</gene>
<evidence type="ECO:0000313" key="2">
    <source>
        <dbReference type="Proteomes" id="UP000734511"/>
    </source>
</evidence>
<name>A0ABX0ZL87_9ACTN</name>
<dbReference type="EMBL" id="JAATEJ010000004">
    <property type="protein sequence ID" value="NJP43272.1"/>
    <property type="molecule type" value="Genomic_DNA"/>
</dbReference>
<accession>A0ABX0ZL87</accession>
<keyword evidence="2" id="KW-1185">Reference proteome</keyword>
<organism evidence="1 2">
    <name type="scientific">Actinacidiphila epipremni</name>
    <dbReference type="NCBI Taxonomy" id="2053013"/>
    <lineage>
        <taxon>Bacteria</taxon>
        <taxon>Bacillati</taxon>
        <taxon>Actinomycetota</taxon>
        <taxon>Actinomycetes</taxon>
        <taxon>Kitasatosporales</taxon>
        <taxon>Streptomycetaceae</taxon>
        <taxon>Actinacidiphila</taxon>
    </lineage>
</organism>
<dbReference type="Proteomes" id="UP000734511">
    <property type="component" value="Unassembled WGS sequence"/>
</dbReference>
<protein>
    <submittedName>
        <fullName evidence="1">Phospholipase</fullName>
    </submittedName>
</protein>
<reference evidence="1 2" key="1">
    <citation type="submission" date="2020-03" db="EMBL/GenBank/DDBJ databases">
        <title>WGS of actinomycetes isolated from Thailand.</title>
        <authorList>
            <person name="Thawai C."/>
        </authorList>
    </citation>
    <scope>NUCLEOTIDE SEQUENCE [LARGE SCALE GENOMIC DNA]</scope>
    <source>
        <strain evidence="1 2">PRB2-1</strain>
    </source>
</reference>
<proteinExistence type="predicted"/>
<sequence>MLLELGGDIGALVLHTPARLHGTEIEISPSSAGPHSRRTHSLVRERVTAAGVGYAAVYPQVPADRYTIWGEDGLPVGTTVISGGQVTSFFWPE</sequence>
<evidence type="ECO:0000313" key="1">
    <source>
        <dbReference type="EMBL" id="NJP43272.1"/>
    </source>
</evidence>